<dbReference type="CDD" id="cd03465">
    <property type="entry name" value="URO-D_like"/>
    <property type="match status" value="1"/>
</dbReference>
<gene>
    <name evidence="2" type="ORF">IAB67_04000</name>
</gene>
<reference evidence="2" key="2">
    <citation type="journal article" date="2021" name="PeerJ">
        <title>Extensive microbial diversity within the chicken gut microbiome revealed by metagenomics and culture.</title>
        <authorList>
            <person name="Gilroy R."/>
            <person name="Ravi A."/>
            <person name="Getino M."/>
            <person name="Pursley I."/>
            <person name="Horton D.L."/>
            <person name="Alikhan N.F."/>
            <person name="Baker D."/>
            <person name="Gharbi K."/>
            <person name="Hall N."/>
            <person name="Watson M."/>
            <person name="Adriaenssens E.M."/>
            <person name="Foster-Nyarko E."/>
            <person name="Jarju S."/>
            <person name="Secka A."/>
            <person name="Antonio M."/>
            <person name="Oren A."/>
            <person name="Chaudhuri R.R."/>
            <person name="La Ragione R."/>
            <person name="Hildebrand F."/>
            <person name="Pallen M.J."/>
        </authorList>
    </citation>
    <scope>NUCLEOTIDE SEQUENCE</scope>
    <source>
        <strain evidence="2">CHK191-8634</strain>
    </source>
</reference>
<sequence>MDYQTLKREMENYPDTMTNAERMKAYAMGQEVDRIPFTLGNAYSLVRLYGYTPGQYRRSLDIQFELAEKVRAEFCGSGMAANTNLSLRGVGEALGSKAVYPENDTDYLTDFVLKDYSMLDELVFDPETNPYLQEKMQRARDIRERMGGKCMVVTGGAGPMTTAISIRQPELFLRDMIRDKKNAHRLLDFAVQCTLKWVEYNCNEFGTIPVGLADPATSANLISDRMFREFSKPHMADLLAGIKKITGSVPGIHICGRTKHIWNDLAELGFPSFSVDNCEDLAELKQTVGDKMKISGNVPPTTVLRNGTIDDVIESVKQCLIKGSDSPCGYSLAVGCEVPLGTPRENLEAYIYAARRYGRGAQKGKPCRGLIEEHLV</sequence>
<proteinExistence type="predicted"/>
<dbReference type="SUPFAM" id="SSF51726">
    <property type="entry name" value="UROD/MetE-like"/>
    <property type="match status" value="1"/>
</dbReference>
<evidence type="ECO:0000313" key="3">
    <source>
        <dbReference type="Proteomes" id="UP000824073"/>
    </source>
</evidence>
<evidence type="ECO:0000313" key="2">
    <source>
        <dbReference type="EMBL" id="HIU43440.1"/>
    </source>
</evidence>
<accession>A0A9D1IUM0</accession>
<organism evidence="2 3">
    <name type="scientific">Candidatus Ventrousia excrementavium</name>
    <dbReference type="NCBI Taxonomy" id="2840961"/>
    <lineage>
        <taxon>Bacteria</taxon>
        <taxon>Bacillati</taxon>
        <taxon>Bacillota</taxon>
        <taxon>Clostridia</taxon>
        <taxon>Eubacteriales</taxon>
        <taxon>Clostridiaceae</taxon>
        <taxon>Clostridiaceae incertae sedis</taxon>
        <taxon>Candidatus Ventrousia</taxon>
    </lineage>
</organism>
<evidence type="ECO:0000259" key="1">
    <source>
        <dbReference type="Pfam" id="PF01208"/>
    </source>
</evidence>
<dbReference type="GO" id="GO:0006779">
    <property type="term" value="P:porphyrin-containing compound biosynthetic process"/>
    <property type="evidence" value="ECO:0007669"/>
    <property type="project" value="InterPro"/>
</dbReference>
<dbReference type="Gene3D" id="3.20.20.210">
    <property type="match status" value="1"/>
</dbReference>
<dbReference type="PANTHER" id="PTHR47099:SF1">
    <property type="entry name" value="METHYLCOBAMIDE:COM METHYLTRANSFERASE MTBA"/>
    <property type="match status" value="1"/>
</dbReference>
<name>A0A9D1IUM0_9CLOT</name>
<dbReference type="InterPro" id="IPR000257">
    <property type="entry name" value="Uroporphyrinogen_deCOase"/>
</dbReference>
<feature type="domain" description="Uroporphyrinogen decarboxylase (URO-D)" evidence="1">
    <location>
        <begin position="19"/>
        <end position="357"/>
    </location>
</feature>
<dbReference type="Proteomes" id="UP000824073">
    <property type="component" value="Unassembled WGS sequence"/>
</dbReference>
<dbReference type="GO" id="GO:0004853">
    <property type="term" value="F:uroporphyrinogen decarboxylase activity"/>
    <property type="evidence" value="ECO:0007669"/>
    <property type="project" value="InterPro"/>
</dbReference>
<dbReference type="Pfam" id="PF01208">
    <property type="entry name" value="URO-D"/>
    <property type="match status" value="1"/>
</dbReference>
<protein>
    <submittedName>
        <fullName evidence="2">Uroporphyrinogen decarboxylase family protein</fullName>
    </submittedName>
</protein>
<dbReference type="EMBL" id="DVMR01000035">
    <property type="protein sequence ID" value="HIU43440.1"/>
    <property type="molecule type" value="Genomic_DNA"/>
</dbReference>
<dbReference type="AlphaFoldDB" id="A0A9D1IUM0"/>
<comment type="caution">
    <text evidence="2">The sequence shown here is derived from an EMBL/GenBank/DDBJ whole genome shotgun (WGS) entry which is preliminary data.</text>
</comment>
<dbReference type="InterPro" id="IPR052024">
    <property type="entry name" value="Methanogen_methyltrans"/>
</dbReference>
<dbReference type="PANTHER" id="PTHR47099">
    <property type="entry name" value="METHYLCOBAMIDE:COM METHYLTRANSFERASE MTBA"/>
    <property type="match status" value="1"/>
</dbReference>
<reference evidence="2" key="1">
    <citation type="submission" date="2020-10" db="EMBL/GenBank/DDBJ databases">
        <authorList>
            <person name="Gilroy R."/>
        </authorList>
    </citation>
    <scope>NUCLEOTIDE SEQUENCE</scope>
    <source>
        <strain evidence="2">CHK191-8634</strain>
    </source>
</reference>
<dbReference type="InterPro" id="IPR038071">
    <property type="entry name" value="UROD/MetE-like_sf"/>
</dbReference>